<evidence type="ECO:0000313" key="4">
    <source>
        <dbReference type="EMBL" id="QBI19221.1"/>
    </source>
</evidence>
<feature type="compositionally biased region" description="Acidic residues" evidence="1">
    <location>
        <begin position="225"/>
        <end position="242"/>
    </location>
</feature>
<feature type="chain" id="PRO_5019062843" description="M23ase beta-sheet core domain-containing protein" evidence="2">
    <location>
        <begin position="36"/>
        <end position="558"/>
    </location>
</feature>
<dbReference type="SUPFAM" id="SSF51261">
    <property type="entry name" value="Duplicated hybrid motif"/>
    <property type="match status" value="1"/>
</dbReference>
<dbReference type="Proteomes" id="UP000291469">
    <property type="component" value="Chromosome"/>
</dbReference>
<dbReference type="AlphaFoldDB" id="A0A411YDC8"/>
<evidence type="ECO:0000313" key="5">
    <source>
        <dbReference type="Proteomes" id="UP000291469"/>
    </source>
</evidence>
<name>A0A411YDC8_9ACTN</name>
<evidence type="ECO:0000259" key="3">
    <source>
        <dbReference type="Pfam" id="PF01551"/>
    </source>
</evidence>
<feature type="region of interest" description="Disordered" evidence="1">
    <location>
        <begin position="212"/>
        <end position="251"/>
    </location>
</feature>
<dbReference type="Pfam" id="PF01551">
    <property type="entry name" value="Peptidase_M23"/>
    <property type="match status" value="1"/>
</dbReference>
<keyword evidence="2" id="KW-0732">Signal</keyword>
<feature type="domain" description="M23ase beta-sheet core" evidence="3">
    <location>
        <begin position="79"/>
        <end position="189"/>
    </location>
</feature>
<organism evidence="4 5">
    <name type="scientific">Egibacter rhizosphaerae</name>
    <dbReference type="NCBI Taxonomy" id="1670831"/>
    <lineage>
        <taxon>Bacteria</taxon>
        <taxon>Bacillati</taxon>
        <taxon>Actinomycetota</taxon>
        <taxon>Nitriliruptoria</taxon>
        <taxon>Egibacterales</taxon>
        <taxon>Egibacteraceae</taxon>
        <taxon>Egibacter</taxon>
    </lineage>
</organism>
<reference evidence="4 5" key="1">
    <citation type="submission" date="2019-01" db="EMBL/GenBank/DDBJ databases">
        <title>Egibacter rhizosphaerae EGI 80759T.</title>
        <authorList>
            <person name="Chen D.-D."/>
            <person name="Tian Y."/>
            <person name="Jiao J.-Y."/>
            <person name="Zhang X.-T."/>
            <person name="Zhang Y.-G."/>
            <person name="Zhang Y."/>
            <person name="Xiao M."/>
            <person name="Shu W.-S."/>
            <person name="Li W.-J."/>
        </authorList>
    </citation>
    <scope>NUCLEOTIDE SEQUENCE [LARGE SCALE GENOMIC DNA]</scope>
    <source>
        <strain evidence="4 5">EGI 80759</strain>
    </source>
</reference>
<proteinExistence type="predicted"/>
<dbReference type="InterPro" id="IPR007253">
    <property type="entry name" value="Cell_wall-bd_2"/>
</dbReference>
<feature type="signal peptide" evidence="2">
    <location>
        <begin position="1"/>
        <end position="35"/>
    </location>
</feature>
<dbReference type="Gene3D" id="2.70.70.10">
    <property type="entry name" value="Glucose Permease (Domain IIA)"/>
    <property type="match status" value="1"/>
</dbReference>
<dbReference type="PANTHER" id="PTHR30032:SF8">
    <property type="entry name" value="GERMINATION-SPECIFIC N-ACETYLMURAMOYL-L-ALANINE AMIDASE"/>
    <property type="match status" value="1"/>
</dbReference>
<dbReference type="Pfam" id="PF04122">
    <property type="entry name" value="CW_binding_2"/>
    <property type="match status" value="3"/>
</dbReference>
<dbReference type="CDD" id="cd12797">
    <property type="entry name" value="M23_peptidase"/>
    <property type="match status" value="1"/>
</dbReference>
<evidence type="ECO:0000256" key="1">
    <source>
        <dbReference type="SAM" id="MobiDB-lite"/>
    </source>
</evidence>
<dbReference type="Gene3D" id="3.40.50.12090">
    <property type="match status" value="1"/>
</dbReference>
<gene>
    <name evidence="4" type="ORF">ER308_06490</name>
</gene>
<sequence length="558" mass="57041">MTAQPRRAIRVGLSLALPFVLVGAVLAVSTGPAAADSTDYEQEVDLTFPLDVGEDVVSCRADNRGCIDDFHQGRSGGRHHRATDLMVPHGTPVHAAVGGEVSWLTGTDGNPPSYGYMLRIRGDDGRTYAYIHLGRQDGPAYGGASEAAYADGIEQGTRVERGELIGYAGSSGNAHPDAPHLHFEIHQDGVDDPYAGEDGSPRINPYRSLVAAEERGDRPGGDTGASDDADESGGETESEADGASDAPEPPRLAGRERIATATAIAEEFWPNGADDVVLATARDHVDAVAGGPLAASLDAPLLLTDDDAVPDATREWLADADPERIWVLGGTKAINKDVAGRAAAAADASLERLGGADRYETAEEIAALVGDAADEIVVAPGHPAPGGDPVWPAALAAGALGASGDVPAPLLLTRHDELPWATIRAVTSLDPGTVRLVAEDDVLTSAVAGRFRDDREIIDVAGGDRYTLGASAAEAAGARGAGAGLLAATGADVPDAFAAGAAAARADARLVLVPPADLGEAPAVTGFVGTLAPTELWLVGGTSALAPEVGRELLQSID</sequence>
<keyword evidence="5" id="KW-1185">Reference proteome</keyword>
<dbReference type="InterPro" id="IPR011055">
    <property type="entry name" value="Dup_hybrid_motif"/>
</dbReference>
<protein>
    <recommendedName>
        <fullName evidence="3">M23ase beta-sheet core domain-containing protein</fullName>
    </recommendedName>
</protein>
<dbReference type="OrthoDB" id="5244067at2"/>
<accession>A0A411YDC8</accession>
<evidence type="ECO:0000256" key="2">
    <source>
        <dbReference type="SAM" id="SignalP"/>
    </source>
</evidence>
<dbReference type="EMBL" id="CP036402">
    <property type="protein sequence ID" value="QBI19221.1"/>
    <property type="molecule type" value="Genomic_DNA"/>
</dbReference>
<dbReference type="InterPro" id="IPR016047">
    <property type="entry name" value="M23ase_b-sheet_dom"/>
</dbReference>
<dbReference type="RefSeq" id="WP_131154218.1">
    <property type="nucleotide sequence ID" value="NZ_CP036402.1"/>
</dbReference>
<dbReference type="PANTHER" id="PTHR30032">
    <property type="entry name" value="N-ACETYLMURAMOYL-L-ALANINE AMIDASE-RELATED"/>
    <property type="match status" value="1"/>
</dbReference>
<dbReference type="KEGG" id="erz:ER308_06490"/>
<dbReference type="InterPro" id="IPR051922">
    <property type="entry name" value="Bact_Sporulation_Assoc"/>
</dbReference>